<dbReference type="AlphaFoldDB" id="T1X6I7"/>
<dbReference type="SUPFAM" id="SSF53448">
    <property type="entry name" value="Nucleotide-diphospho-sugar transferases"/>
    <property type="match status" value="2"/>
</dbReference>
<dbReference type="HOGENOM" id="CLU_005003_5_0_4"/>
<dbReference type="Pfam" id="PF00535">
    <property type="entry name" value="Glycos_transf_2"/>
    <property type="match status" value="1"/>
</dbReference>
<proteinExistence type="predicted"/>
<feature type="domain" description="Glycosyltransferase 2-like" evidence="3">
    <location>
        <begin position="362"/>
        <end position="480"/>
    </location>
</feature>
<evidence type="ECO:0000313" key="4">
    <source>
        <dbReference type="EMBL" id="AGU47949.1"/>
    </source>
</evidence>
<dbReference type="InterPro" id="IPR029044">
    <property type="entry name" value="Nucleotide-diphossugar_trans"/>
</dbReference>
<reference evidence="4 5" key="1">
    <citation type="submission" date="2012-10" db="EMBL/GenBank/DDBJ databases">
        <title>Genome sequence of Variovorax paradoxus B4.</title>
        <authorList>
            <person name="Schuldes J."/>
            <person name="Brandt U."/>
            <person name="Hiessl S."/>
            <person name="Wuebbeler J.H."/>
            <person name="Thuermer A."/>
            <person name="Steinbuechel A."/>
            <person name="Daniel R."/>
        </authorList>
    </citation>
    <scope>NUCLEOTIDE SEQUENCE [LARGE SCALE GENOMIC DNA]</scope>
    <source>
        <strain evidence="4 5">B4</strain>
    </source>
</reference>
<protein>
    <submittedName>
        <fullName evidence="4">Putative O-antigen biosynthesis protein RfbC</fullName>
    </submittedName>
</protein>
<keyword evidence="1" id="KW-0175">Coiled coil</keyword>
<sequence length="653" mass="71489">MFSKPTLPAAQPRQRRRGLDGRLSNAQLQRQIDVLEGRIGALQEQIRTLTRSTSWRVTAPLRWATDCLRRIARGTGVRANEPAQGGPYSEWVAHYDAPDATSFDAVRLETGSWAMRPRFLILVNGDAAGASVLKGVIGSLLAQTYAEWRLCLVREDAAGEEIRSLLDNLGTTDSRIQRLAINAVEVAPTSGPADWVVWLDKACTLPAHALFCVAREIVEHPAASMIYADEDRIDAEGRRSDPFFKPDWNPDLFLGRNLFSPLACIRASLFEDVGGLRQPFDKAPGLDLALRCIERASAESIRHIPRVLASVFGSTSPAEDRGAGERALNRHFERIGVAATAKATPFGFRTRYALPPQRPFVSLIIPTRNALDLVRQCIESIVMETAYPNYEILLVDNDSDDPEALAYFAALGAQQNITVIRDERPFNYSALNNAAVARARGELIGLVNNDIEAISPGWLDEMVSLALQPGVGAVGAKLLYPDMTIQHGGVILGVGGIAGHAHKHLPSTALGHGGRAQLVQSFSAVTAACLVVRKSLYEQVGGLDEERLGVAYNDVDFCLRLGEAGFRNVWTPYAELLHHESATRGLEVANASRHRLAREAGWMQTRWGALIANDPAYNPNLTLNFEDFDLAWPPRVVPLVSPHPQPARKASKP</sequence>
<dbReference type="PATRIC" id="fig|1246301.3.peg.842"/>
<dbReference type="Gene3D" id="3.90.550.10">
    <property type="entry name" value="Spore Coat Polysaccharide Biosynthesis Protein SpsA, Chain A"/>
    <property type="match status" value="2"/>
</dbReference>
<dbReference type="PANTHER" id="PTHR43179:SF7">
    <property type="entry name" value="RHAMNOSYLTRANSFERASE WBBL"/>
    <property type="match status" value="1"/>
</dbReference>
<name>T1X6I7_VARPD</name>
<dbReference type="InterPro" id="IPR001173">
    <property type="entry name" value="Glyco_trans_2-like"/>
</dbReference>
<evidence type="ECO:0000256" key="1">
    <source>
        <dbReference type="SAM" id="Coils"/>
    </source>
</evidence>
<dbReference type="EMBL" id="CP003911">
    <property type="protein sequence ID" value="AGU47949.1"/>
    <property type="molecule type" value="Genomic_DNA"/>
</dbReference>
<evidence type="ECO:0000313" key="5">
    <source>
        <dbReference type="Proteomes" id="UP000016223"/>
    </source>
</evidence>
<accession>T1X6I7</accession>
<dbReference type="CDD" id="cd04186">
    <property type="entry name" value="GT_2_like_c"/>
    <property type="match status" value="1"/>
</dbReference>
<dbReference type="PANTHER" id="PTHR43179">
    <property type="entry name" value="RHAMNOSYLTRANSFERASE WBBL"/>
    <property type="match status" value="1"/>
</dbReference>
<dbReference type="Proteomes" id="UP000016223">
    <property type="component" value="Chromosome 1"/>
</dbReference>
<organism evidence="4 5">
    <name type="scientific">Variovorax paradoxus B4</name>
    <dbReference type="NCBI Taxonomy" id="1246301"/>
    <lineage>
        <taxon>Bacteria</taxon>
        <taxon>Pseudomonadati</taxon>
        <taxon>Pseudomonadota</taxon>
        <taxon>Betaproteobacteria</taxon>
        <taxon>Burkholderiales</taxon>
        <taxon>Comamonadaceae</taxon>
        <taxon>Variovorax</taxon>
    </lineage>
</organism>
<gene>
    <name evidence="4" type="primary">rfbC2</name>
    <name evidence="4" type="ORF">VAPA_1c08290</name>
</gene>
<dbReference type="KEGG" id="vpd:VAPA_1c08290"/>
<feature type="region of interest" description="Disordered" evidence="2">
    <location>
        <begin position="1"/>
        <end position="21"/>
    </location>
</feature>
<evidence type="ECO:0000259" key="3">
    <source>
        <dbReference type="Pfam" id="PF00535"/>
    </source>
</evidence>
<evidence type="ECO:0000256" key="2">
    <source>
        <dbReference type="SAM" id="MobiDB-lite"/>
    </source>
</evidence>
<feature type="coiled-coil region" evidence="1">
    <location>
        <begin position="25"/>
        <end position="52"/>
    </location>
</feature>